<organism evidence="1 2">
    <name type="scientific">Gemmata palustris</name>
    <dbReference type="NCBI Taxonomy" id="2822762"/>
    <lineage>
        <taxon>Bacteria</taxon>
        <taxon>Pseudomonadati</taxon>
        <taxon>Planctomycetota</taxon>
        <taxon>Planctomycetia</taxon>
        <taxon>Gemmatales</taxon>
        <taxon>Gemmataceae</taxon>
        <taxon>Gemmata</taxon>
    </lineage>
</organism>
<name>A0ABS5BM87_9BACT</name>
<proteinExistence type="predicted"/>
<dbReference type="Proteomes" id="UP000676565">
    <property type="component" value="Unassembled WGS sequence"/>
</dbReference>
<protein>
    <submittedName>
        <fullName evidence="1">Uncharacterized protein</fullName>
    </submittedName>
</protein>
<evidence type="ECO:0000313" key="1">
    <source>
        <dbReference type="EMBL" id="MBP3954828.1"/>
    </source>
</evidence>
<dbReference type="EMBL" id="JAGKQQ010000001">
    <property type="protein sequence ID" value="MBP3954828.1"/>
    <property type="molecule type" value="Genomic_DNA"/>
</dbReference>
<accession>A0ABS5BM87</accession>
<comment type="caution">
    <text evidence="1">The sequence shown here is derived from an EMBL/GenBank/DDBJ whole genome shotgun (WGS) entry which is preliminary data.</text>
</comment>
<dbReference type="RefSeq" id="WP_210652939.1">
    <property type="nucleotide sequence ID" value="NZ_JAGKQQ010000001.1"/>
</dbReference>
<gene>
    <name evidence="1" type="ORF">J8F10_05970</name>
</gene>
<evidence type="ECO:0000313" key="2">
    <source>
        <dbReference type="Proteomes" id="UP000676565"/>
    </source>
</evidence>
<reference evidence="1 2" key="1">
    <citation type="submission" date="2021-04" db="EMBL/GenBank/DDBJ databases">
        <authorList>
            <person name="Ivanova A."/>
        </authorList>
    </citation>
    <scope>NUCLEOTIDE SEQUENCE [LARGE SCALE GENOMIC DNA]</scope>
    <source>
        <strain evidence="1 2">G18</strain>
    </source>
</reference>
<keyword evidence="2" id="KW-1185">Reference proteome</keyword>
<sequence>MRNFVECLTRLDPIANEPGEFDRFLAVAQTRFQLPPRALIALLEAVAPKIDAFVTVPGADLGAAPNLVTTFSTALARHVTVPVGS</sequence>